<feature type="transmembrane region" description="Helical" evidence="1">
    <location>
        <begin position="164"/>
        <end position="187"/>
    </location>
</feature>
<feature type="transmembrane region" description="Helical" evidence="1">
    <location>
        <begin position="193"/>
        <end position="210"/>
    </location>
</feature>
<dbReference type="RefSeq" id="WP_088448930.1">
    <property type="nucleotide sequence ID" value="NZ_JACHXO010000001.1"/>
</dbReference>
<feature type="transmembrane region" description="Helical" evidence="1">
    <location>
        <begin position="285"/>
        <end position="307"/>
    </location>
</feature>
<dbReference type="InterPro" id="IPR002656">
    <property type="entry name" value="Acyl_transf_3_dom"/>
</dbReference>
<keyword evidence="1" id="KW-0472">Membrane</keyword>
<dbReference type="EMBL" id="JACHXO010000001">
    <property type="protein sequence ID" value="MBB3193492.1"/>
    <property type="molecule type" value="Genomic_DNA"/>
</dbReference>
<keyword evidence="4" id="KW-1185">Reference proteome</keyword>
<organism evidence="3 4">
    <name type="scientific">Roseateles terrae</name>
    <dbReference type="NCBI Taxonomy" id="431060"/>
    <lineage>
        <taxon>Bacteria</taxon>
        <taxon>Pseudomonadati</taxon>
        <taxon>Pseudomonadota</taxon>
        <taxon>Betaproteobacteria</taxon>
        <taxon>Burkholderiales</taxon>
        <taxon>Sphaerotilaceae</taxon>
        <taxon>Roseateles</taxon>
    </lineage>
</organism>
<name>A0ABR6GN34_9BURK</name>
<dbReference type="Proteomes" id="UP000574369">
    <property type="component" value="Unassembled WGS sequence"/>
</dbReference>
<dbReference type="Pfam" id="PF01757">
    <property type="entry name" value="Acyl_transf_3"/>
    <property type="match status" value="1"/>
</dbReference>
<keyword evidence="1" id="KW-1133">Transmembrane helix</keyword>
<dbReference type="PANTHER" id="PTHR23028">
    <property type="entry name" value="ACETYLTRANSFERASE"/>
    <property type="match status" value="1"/>
</dbReference>
<sequence length="362" mass="40434">MSGSARRLAQLDALRGVAALLVVGFHYTTRYQDLYGHTSAPLVSLPWGHYGVNLFFMISGFVIFMTLERTQRPMDFVVSRFSRLYPAYWGALLLTFGLTHLLGLPGKEAGWPTLLANLSMVQELAGVAHVDGVYWTLTVELLFYAWALLSWLQGGGRRLCQVLWVFLAVRAVYLLAASVAGIDLPWVLQRWMLLPYIAWFALGVAVYRLTRVPTHQAWGRASLVTSVQEFFSQARAARADWSLVMAAIAVIALGQGLAVGALACACLVLLHGAARGRWVWLEHRLWLWLGSVSYTLYLLHENIGWALLRRLEGLGLSATVSIVLVMAVALSLAHGLTHLVEQPAMRWIRRRYQQHQLREAAA</sequence>
<feature type="transmembrane region" description="Helical" evidence="1">
    <location>
        <begin position="314"/>
        <end position="336"/>
    </location>
</feature>
<dbReference type="PANTHER" id="PTHR23028:SF131">
    <property type="entry name" value="BLR2367 PROTEIN"/>
    <property type="match status" value="1"/>
</dbReference>
<feature type="transmembrane region" description="Helical" evidence="1">
    <location>
        <begin position="12"/>
        <end position="29"/>
    </location>
</feature>
<feature type="transmembrane region" description="Helical" evidence="1">
    <location>
        <begin position="49"/>
        <end position="67"/>
    </location>
</feature>
<feature type="transmembrane region" description="Helical" evidence="1">
    <location>
        <begin position="87"/>
        <end position="104"/>
    </location>
</feature>
<feature type="domain" description="Acyltransferase 3" evidence="2">
    <location>
        <begin position="9"/>
        <end position="332"/>
    </location>
</feature>
<evidence type="ECO:0000313" key="4">
    <source>
        <dbReference type="Proteomes" id="UP000574369"/>
    </source>
</evidence>
<comment type="caution">
    <text evidence="3">The sequence shown here is derived from an EMBL/GenBank/DDBJ whole genome shotgun (WGS) entry which is preliminary data.</text>
</comment>
<dbReference type="InterPro" id="IPR050879">
    <property type="entry name" value="Acyltransferase_3"/>
</dbReference>
<evidence type="ECO:0000313" key="3">
    <source>
        <dbReference type="EMBL" id="MBB3193492.1"/>
    </source>
</evidence>
<evidence type="ECO:0000259" key="2">
    <source>
        <dbReference type="Pfam" id="PF01757"/>
    </source>
</evidence>
<protein>
    <submittedName>
        <fullName evidence="3">Peptidoglycan/LPS O-acetylase OafA/YrhL</fullName>
    </submittedName>
</protein>
<feature type="transmembrane region" description="Helical" evidence="1">
    <location>
        <begin position="243"/>
        <end position="273"/>
    </location>
</feature>
<gene>
    <name evidence="3" type="ORF">FHS28_000857</name>
</gene>
<keyword evidence="1" id="KW-0812">Transmembrane</keyword>
<reference evidence="3 4" key="1">
    <citation type="submission" date="2020-08" db="EMBL/GenBank/DDBJ databases">
        <title>Genomic Encyclopedia of Type Strains, Phase III (KMG-III): the genomes of soil and plant-associated and newly described type strains.</title>
        <authorList>
            <person name="Whitman W."/>
        </authorList>
    </citation>
    <scope>NUCLEOTIDE SEQUENCE [LARGE SCALE GENOMIC DNA]</scope>
    <source>
        <strain evidence="3 4">CECT 7247</strain>
    </source>
</reference>
<evidence type="ECO:0000256" key="1">
    <source>
        <dbReference type="SAM" id="Phobius"/>
    </source>
</evidence>
<feature type="transmembrane region" description="Helical" evidence="1">
    <location>
        <begin position="133"/>
        <end position="152"/>
    </location>
</feature>
<accession>A0ABR6GN34</accession>
<proteinExistence type="predicted"/>